<dbReference type="EMBL" id="BAAARY010000033">
    <property type="protein sequence ID" value="GAA2532396.1"/>
    <property type="molecule type" value="Genomic_DNA"/>
</dbReference>
<evidence type="ECO:0000313" key="1">
    <source>
        <dbReference type="EMBL" id="GAA2532396.1"/>
    </source>
</evidence>
<proteinExistence type="predicted"/>
<reference evidence="1 2" key="1">
    <citation type="journal article" date="2019" name="Int. J. Syst. Evol. Microbiol.">
        <title>The Global Catalogue of Microorganisms (GCM) 10K type strain sequencing project: providing services to taxonomists for standard genome sequencing and annotation.</title>
        <authorList>
            <consortium name="The Broad Institute Genomics Platform"/>
            <consortium name="The Broad Institute Genome Sequencing Center for Infectious Disease"/>
            <person name="Wu L."/>
            <person name="Ma J."/>
        </authorList>
    </citation>
    <scope>NUCLEOTIDE SEQUENCE [LARGE SCALE GENOMIC DNA]</scope>
    <source>
        <strain evidence="1 2">JCM 3367</strain>
    </source>
</reference>
<name>A0ABN3NSH5_9ACTN</name>
<evidence type="ECO:0008006" key="3">
    <source>
        <dbReference type="Google" id="ProtNLM"/>
    </source>
</evidence>
<evidence type="ECO:0000313" key="2">
    <source>
        <dbReference type="Proteomes" id="UP001499978"/>
    </source>
</evidence>
<organism evidence="1 2">
    <name type="scientific">Pilimelia columellifera subsp. columellifera</name>
    <dbReference type="NCBI Taxonomy" id="706583"/>
    <lineage>
        <taxon>Bacteria</taxon>
        <taxon>Bacillati</taxon>
        <taxon>Actinomycetota</taxon>
        <taxon>Actinomycetes</taxon>
        <taxon>Micromonosporales</taxon>
        <taxon>Micromonosporaceae</taxon>
        <taxon>Pilimelia</taxon>
    </lineage>
</organism>
<sequence>MSTDQRGFAGHIRQYGGLMRTSLKAAAAAVVAGAAAMQVVTTGAAQAERKDCSDRYVCLWGDSNYAGRCRFQPEHNLFVSNIGSARTT</sequence>
<dbReference type="Pfam" id="PF03995">
    <property type="entry name" value="Inhibitor_I36"/>
    <property type="match status" value="1"/>
</dbReference>
<keyword evidence="2" id="KW-1185">Reference proteome</keyword>
<dbReference type="Proteomes" id="UP001499978">
    <property type="component" value="Unassembled WGS sequence"/>
</dbReference>
<comment type="caution">
    <text evidence="1">The sequence shown here is derived from an EMBL/GenBank/DDBJ whole genome shotgun (WGS) entry which is preliminary data.</text>
</comment>
<accession>A0ABN3NSH5</accession>
<protein>
    <recommendedName>
        <fullName evidence="3">Peptidase inhibitor family I36</fullName>
    </recommendedName>
</protein>
<gene>
    <name evidence="1" type="ORF">GCM10010201_34820</name>
</gene>